<reference evidence="1 2" key="1">
    <citation type="journal article" date="2022" name="Genome Biol. Evol.">
        <title>The Spruce Budworm Genome: Reconstructing the Evolutionary History of Antifreeze Proteins.</title>
        <authorList>
            <person name="Beliveau C."/>
            <person name="Gagne P."/>
            <person name="Picq S."/>
            <person name="Vernygora O."/>
            <person name="Keeling C.I."/>
            <person name="Pinkney K."/>
            <person name="Doucet D."/>
            <person name="Wen F."/>
            <person name="Johnston J.S."/>
            <person name="Maaroufi H."/>
            <person name="Boyle B."/>
            <person name="Laroche J."/>
            <person name="Dewar K."/>
            <person name="Juretic N."/>
            <person name="Blackburn G."/>
            <person name="Nisole A."/>
            <person name="Brunet B."/>
            <person name="Brandao M."/>
            <person name="Lumley L."/>
            <person name="Duan J."/>
            <person name="Quan G."/>
            <person name="Lucarotti C.J."/>
            <person name="Roe A.D."/>
            <person name="Sperling F.A.H."/>
            <person name="Levesque R.C."/>
            <person name="Cusson M."/>
        </authorList>
    </citation>
    <scope>NUCLEOTIDE SEQUENCE [LARGE SCALE GENOMIC DNA]</scope>
    <source>
        <strain evidence="1">Glfc:IPQL:Cfum</strain>
    </source>
</reference>
<dbReference type="Proteomes" id="UP001064048">
    <property type="component" value="Chromosome 9"/>
</dbReference>
<protein>
    <submittedName>
        <fullName evidence="1">Uncharacterized protein</fullName>
    </submittedName>
</protein>
<organism evidence="1 2">
    <name type="scientific">Choristoneura fumiferana</name>
    <name type="common">Spruce budworm moth</name>
    <name type="synonym">Archips fumiferana</name>
    <dbReference type="NCBI Taxonomy" id="7141"/>
    <lineage>
        <taxon>Eukaryota</taxon>
        <taxon>Metazoa</taxon>
        <taxon>Ecdysozoa</taxon>
        <taxon>Arthropoda</taxon>
        <taxon>Hexapoda</taxon>
        <taxon>Insecta</taxon>
        <taxon>Pterygota</taxon>
        <taxon>Neoptera</taxon>
        <taxon>Endopterygota</taxon>
        <taxon>Lepidoptera</taxon>
        <taxon>Glossata</taxon>
        <taxon>Ditrysia</taxon>
        <taxon>Tortricoidea</taxon>
        <taxon>Tortricidae</taxon>
        <taxon>Tortricinae</taxon>
        <taxon>Choristoneura</taxon>
    </lineage>
</organism>
<name>A0ACC0L011_CHOFU</name>
<comment type="caution">
    <text evidence="1">The sequence shown here is derived from an EMBL/GenBank/DDBJ whole genome shotgun (WGS) entry which is preliminary data.</text>
</comment>
<accession>A0ACC0L011</accession>
<sequence length="301" mass="35289">MGSYSHDQPRKNDEELLALGGKITLTDQEKKVNNCLMQHKLKETNFAFDNPEYFNFTYHFFKYKADIYTSKVYKIIKDLPKGAALHLHDVGILGPDYLMNITYMSYLYVCFVNDTVQLMFSDHFPNNACSGHWQLMSEARRLSRNVTIFDAELRKHFTLVVNDPAKVYPSIKNSWGAFSHYFNTIGPMLSYRPVREKYLYDALKAFREEKIMYVEVRSSLHKLYELNGTTYDPIITAKIYEKYIKKFMKDYPDFIGAKLIYTPYRKIDKKLLAEHLELALKIKGEMPDSQARDVEVLKTIP</sequence>
<dbReference type="EMBL" id="CM046109">
    <property type="protein sequence ID" value="KAI8442113.1"/>
    <property type="molecule type" value="Genomic_DNA"/>
</dbReference>
<evidence type="ECO:0000313" key="1">
    <source>
        <dbReference type="EMBL" id="KAI8442113.1"/>
    </source>
</evidence>
<gene>
    <name evidence="1" type="ORF">MSG28_005739</name>
</gene>
<evidence type="ECO:0000313" key="2">
    <source>
        <dbReference type="Proteomes" id="UP001064048"/>
    </source>
</evidence>
<proteinExistence type="predicted"/>
<keyword evidence="2" id="KW-1185">Reference proteome</keyword>